<dbReference type="Gene3D" id="1.20.140.160">
    <property type="match status" value="1"/>
</dbReference>
<dbReference type="InterPro" id="IPR007630">
    <property type="entry name" value="RNA_pol_sigma70_r4"/>
</dbReference>
<keyword evidence="1" id="KW-0805">Transcription regulation</keyword>
<evidence type="ECO:0000313" key="9">
    <source>
        <dbReference type="Proteomes" id="UP000297288"/>
    </source>
</evidence>
<dbReference type="PANTHER" id="PTHR30385:SF7">
    <property type="entry name" value="RNA POLYMERASE SIGMA FACTOR FLIA"/>
    <property type="match status" value="1"/>
</dbReference>
<evidence type="ECO:0000256" key="2">
    <source>
        <dbReference type="ARBA" id="ARBA00023082"/>
    </source>
</evidence>
<dbReference type="GO" id="GO:0016987">
    <property type="term" value="F:sigma factor activity"/>
    <property type="evidence" value="ECO:0007669"/>
    <property type="project" value="UniProtKB-KW"/>
</dbReference>
<dbReference type="OrthoDB" id="9799825at2"/>
<proteinExistence type="predicted"/>
<keyword evidence="4" id="KW-0804">Transcription</keyword>
<sequence>MYKMDKDQIVRNFLPKIKAIAINLLNTLPKSVDLDDLIQEGVIGLLQSYERYDPTQGATFYTYALTRIKGSMLDYLRKIDWLPKEIRHLIKKYEEFVYKHQDENFTDEEIAKELEVELTDIQKIKYSINKSQILELDNYLLNIGEDFIEAKEKNNENDPEISAYKEILENELKEQIKTLKEKEQLILSLYYEKELTFKEIGEVIGVSESRISQIHSSIIIKLKKKMNQGDD</sequence>
<evidence type="ECO:0000256" key="3">
    <source>
        <dbReference type="ARBA" id="ARBA00023125"/>
    </source>
</evidence>
<dbReference type="PANTHER" id="PTHR30385">
    <property type="entry name" value="SIGMA FACTOR F FLAGELLAR"/>
    <property type="match status" value="1"/>
</dbReference>
<dbReference type="Pfam" id="PF04542">
    <property type="entry name" value="Sigma70_r2"/>
    <property type="match status" value="1"/>
</dbReference>
<dbReference type="Gene3D" id="1.10.1740.10">
    <property type="match status" value="1"/>
</dbReference>
<gene>
    <name evidence="7" type="ORF">E4650_04960</name>
    <name evidence="6" type="ORF">SAMN04488588_0710</name>
</gene>
<dbReference type="AlphaFoldDB" id="A0A1G6K1R8"/>
<dbReference type="InterPro" id="IPR013324">
    <property type="entry name" value="RNA_pol_sigma_r3/r4-like"/>
</dbReference>
<dbReference type="STRING" id="28234.SAMN04488588_0710"/>
<dbReference type="EMBL" id="FMYV01000002">
    <property type="protein sequence ID" value="SDC24979.1"/>
    <property type="molecule type" value="Genomic_DNA"/>
</dbReference>
<evidence type="ECO:0000256" key="4">
    <source>
        <dbReference type="ARBA" id="ARBA00023163"/>
    </source>
</evidence>
<dbReference type="InterPro" id="IPR000943">
    <property type="entry name" value="RNA_pol_sigma70"/>
</dbReference>
<keyword evidence="2" id="KW-0731">Sigma factor</keyword>
<evidence type="ECO:0000313" key="6">
    <source>
        <dbReference type="EMBL" id="SDC24979.1"/>
    </source>
</evidence>
<dbReference type="GO" id="GO:0006352">
    <property type="term" value="P:DNA-templated transcription initiation"/>
    <property type="evidence" value="ECO:0007669"/>
    <property type="project" value="InterPro"/>
</dbReference>
<dbReference type="GO" id="GO:0003899">
    <property type="term" value="F:DNA-directed RNA polymerase activity"/>
    <property type="evidence" value="ECO:0007669"/>
    <property type="project" value="InterPro"/>
</dbReference>
<keyword evidence="3" id="KW-0238">DNA-binding</keyword>
<evidence type="ECO:0000313" key="8">
    <source>
        <dbReference type="Proteomes" id="UP000199322"/>
    </source>
</evidence>
<dbReference type="InterPro" id="IPR014284">
    <property type="entry name" value="RNA_pol_sigma-70_dom"/>
</dbReference>
<dbReference type="PRINTS" id="PR00046">
    <property type="entry name" value="SIGMA70FCT"/>
</dbReference>
<dbReference type="PROSITE" id="PS00716">
    <property type="entry name" value="SIGMA70_2"/>
    <property type="match status" value="1"/>
</dbReference>
<name>A0A1G6K1R8_9BACT</name>
<protein>
    <submittedName>
        <fullName evidence="7">FliA/WhiG family RNA polymerase sigma factor</fullName>
    </submittedName>
    <submittedName>
        <fullName evidence="6">RNA polymerase, sigma 28 subunit, SigD/FliA/WhiG</fullName>
    </submittedName>
</protein>
<dbReference type="Proteomes" id="UP000199322">
    <property type="component" value="Unassembled WGS sequence"/>
</dbReference>
<dbReference type="InterPro" id="IPR012845">
    <property type="entry name" value="RNA_pol_sigma_FliA_WhiG"/>
</dbReference>
<reference evidence="6 8" key="1">
    <citation type="submission" date="2016-10" db="EMBL/GenBank/DDBJ databases">
        <authorList>
            <person name="de Groot N.N."/>
        </authorList>
    </citation>
    <scope>NUCLEOTIDE SEQUENCE [LARGE SCALE GENOMIC DNA]</scope>
    <source>
        <strain evidence="6 8">WG14</strain>
    </source>
</reference>
<dbReference type="NCBIfam" id="TIGR02937">
    <property type="entry name" value="sigma70-ECF"/>
    <property type="match status" value="1"/>
</dbReference>
<accession>A0A1G6K1R8</accession>
<dbReference type="Proteomes" id="UP000297288">
    <property type="component" value="Unassembled WGS sequence"/>
</dbReference>
<evidence type="ECO:0000259" key="5">
    <source>
        <dbReference type="PROSITE" id="PS00716"/>
    </source>
</evidence>
<dbReference type="EMBL" id="SRME01000002">
    <property type="protein sequence ID" value="TGG88396.1"/>
    <property type="molecule type" value="Genomic_DNA"/>
</dbReference>
<dbReference type="RefSeq" id="WP_091402870.1">
    <property type="nucleotide sequence ID" value="NZ_FMYV01000002.1"/>
</dbReference>
<feature type="domain" description="RNA polymerase sigma-70" evidence="5">
    <location>
        <begin position="196"/>
        <end position="222"/>
    </location>
</feature>
<dbReference type="NCBIfam" id="NF005413">
    <property type="entry name" value="PRK06986.1"/>
    <property type="match status" value="1"/>
</dbReference>
<dbReference type="GO" id="GO:0003677">
    <property type="term" value="F:DNA binding"/>
    <property type="evidence" value="ECO:0007669"/>
    <property type="project" value="UniProtKB-KW"/>
</dbReference>
<organism evidence="6 8">
    <name type="scientific">Geotoga petraea</name>
    <dbReference type="NCBI Taxonomy" id="28234"/>
    <lineage>
        <taxon>Bacteria</taxon>
        <taxon>Thermotogati</taxon>
        <taxon>Thermotogota</taxon>
        <taxon>Thermotogae</taxon>
        <taxon>Petrotogales</taxon>
        <taxon>Petrotogaceae</taxon>
        <taxon>Geotoga</taxon>
    </lineage>
</organism>
<dbReference type="InterPro" id="IPR007627">
    <property type="entry name" value="RNA_pol_sigma70_r2"/>
</dbReference>
<reference evidence="7 9" key="2">
    <citation type="submission" date="2019-04" db="EMBL/GenBank/DDBJ databases">
        <title>Draft genome sequence data and analysis of a Fermenting Bacterium, Geotoga petraea strain HO-Geo1, isolated from heavy-oil petroleum reservoir in Russia.</title>
        <authorList>
            <person name="Grouzdev D.S."/>
            <person name="Semenova E.M."/>
            <person name="Sokolova D.S."/>
            <person name="Tourova T.P."/>
            <person name="Poltaraus A.B."/>
            <person name="Nazina T.N."/>
        </authorList>
    </citation>
    <scope>NUCLEOTIDE SEQUENCE [LARGE SCALE GENOMIC DNA]</scope>
    <source>
        <strain evidence="7 9">HO-Geo1</strain>
    </source>
</reference>
<keyword evidence="8" id="KW-1185">Reference proteome</keyword>
<dbReference type="NCBIfam" id="TIGR02479">
    <property type="entry name" value="FliA_WhiG"/>
    <property type="match status" value="1"/>
</dbReference>
<evidence type="ECO:0000313" key="7">
    <source>
        <dbReference type="EMBL" id="TGG88396.1"/>
    </source>
</evidence>
<dbReference type="SUPFAM" id="SSF88946">
    <property type="entry name" value="Sigma2 domain of RNA polymerase sigma factors"/>
    <property type="match status" value="1"/>
</dbReference>
<dbReference type="Pfam" id="PF04545">
    <property type="entry name" value="Sigma70_r4"/>
    <property type="match status" value="1"/>
</dbReference>
<dbReference type="SUPFAM" id="SSF88659">
    <property type="entry name" value="Sigma3 and sigma4 domains of RNA polymerase sigma factors"/>
    <property type="match status" value="1"/>
</dbReference>
<evidence type="ECO:0000256" key="1">
    <source>
        <dbReference type="ARBA" id="ARBA00023015"/>
    </source>
</evidence>
<dbReference type="InterPro" id="IPR013325">
    <property type="entry name" value="RNA_pol_sigma_r2"/>
</dbReference>